<dbReference type="SUPFAM" id="SSF48425">
    <property type="entry name" value="Sec7 domain"/>
    <property type="match status" value="1"/>
</dbReference>
<dbReference type="EMBL" id="JAPFFI010000026">
    <property type="protein sequence ID" value="KAJ6309474.1"/>
    <property type="molecule type" value="Genomic_DNA"/>
</dbReference>
<organism evidence="3 4">
    <name type="scientific">Salix suchowensis</name>
    <dbReference type="NCBI Taxonomy" id="1278906"/>
    <lineage>
        <taxon>Eukaryota</taxon>
        <taxon>Viridiplantae</taxon>
        <taxon>Streptophyta</taxon>
        <taxon>Embryophyta</taxon>
        <taxon>Tracheophyta</taxon>
        <taxon>Spermatophyta</taxon>
        <taxon>Magnoliopsida</taxon>
        <taxon>eudicotyledons</taxon>
        <taxon>Gunneridae</taxon>
        <taxon>Pentapetalae</taxon>
        <taxon>rosids</taxon>
        <taxon>fabids</taxon>
        <taxon>Malpighiales</taxon>
        <taxon>Salicaceae</taxon>
        <taxon>Saliceae</taxon>
        <taxon>Salix</taxon>
    </lineage>
</organism>
<protein>
    <recommendedName>
        <fullName evidence="2">SEC7 domain-containing protein</fullName>
    </recommendedName>
</protein>
<dbReference type="PROSITE" id="PS50190">
    <property type="entry name" value="SEC7"/>
    <property type="match status" value="1"/>
</dbReference>
<dbReference type="Pfam" id="PF01369">
    <property type="entry name" value="Sec7"/>
    <property type="match status" value="1"/>
</dbReference>
<keyword evidence="4" id="KW-1185">Reference proteome</keyword>
<dbReference type="SMART" id="SM00222">
    <property type="entry name" value="Sec7"/>
    <property type="match status" value="1"/>
</dbReference>
<proteinExistence type="predicted"/>
<dbReference type="PANTHER" id="PTHR10663">
    <property type="entry name" value="GUANYL-NUCLEOTIDE EXCHANGE FACTOR"/>
    <property type="match status" value="1"/>
</dbReference>
<reference evidence="3" key="1">
    <citation type="submission" date="2022-10" db="EMBL/GenBank/DDBJ databases">
        <authorList>
            <person name="Hyden B.L."/>
            <person name="Feng K."/>
            <person name="Yates T."/>
            <person name="Jawdy S."/>
            <person name="Smart L.B."/>
            <person name="Muchero W."/>
        </authorList>
    </citation>
    <scope>NUCLEOTIDE SEQUENCE</scope>
    <source>
        <tissue evidence="3">Shoot tip</tissue>
    </source>
</reference>
<feature type="domain" description="SEC7" evidence="2">
    <location>
        <begin position="115"/>
        <end position="239"/>
    </location>
</feature>
<gene>
    <name evidence="3" type="ORF">OIU77_015271</name>
</gene>
<dbReference type="PANTHER" id="PTHR10663:SF108">
    <property type="entry name" value="BREFELDIN A-INHIBITED GUANINE NUCLEOTIDE-EXCHANGE PROTEIN 1"/>
    <property type="match status" value="1"/>
</dbReference>
<evidence type="ECO:0000313" key="3">
    <source>
        <dbReference type="EMBL" id="KAJ6309474.1"/>
    </source>
</evidence>
<comment type="caution">
    <text evidence="3">The sequence shown here is derived from an EMBL/GenBank/DDBJ whole genome shotgun (WGS) entry which is preliminary data.</text>
</comment>
<sequence length="253" mass="28321">MTAMWMLQTYTKDIYRIVNGLLKTALGPPPGSTTTLSSVQDITFRHESVKCLASIIGSMGAWMDQKLRTKDSYLSKSSESSTSTENHSTLNGDDASAPDYDLHSEMNSEMSDAATLEQRRAYKIELQKGISIFNRKPSKGIEFLMNAKKVGGSPEEVATFLKNTTGLNETVIGDYLGERDVFCLRVMHAYVDSFNFKEMDFGEAIRFFLTGASGYLERHRRLIVSWKSLPSAIVNAIQIHLPVQILLTFLRTL</sequence>
<evidence type="ECO:0000313" key="4">
    <source>
        <dbReference type="Proteomes" id="UP001141253"/>
    </source>
</evidence>
<accession>A0ABQ8ZSG9</accession>
<feature type="compositionally biased region" description="Low complexity" evidence="1">
    <location>
        <begin position="74"/>
        <end position="91"/>
    </location>
</feature>
<name>A0ABQ8ZSG9_9ROSI</name>
<evidence type="ECO:0000256" key="1">
    <source>
        <dbReference type="SAM" id="MobiDB-lite"/>
    </source>
</evidence>
<evidence type="ECO:0000259" key="2">
    <source>
        <dbReference type="PROSITE" id="PS50190"/>
    </source>
</evidence>
<reference evidence="3" key="2">
    <citation type="journal article" date="2023" name="Int. J. Mol. Sci.">
        <title>De Novo Assembly and Annotation of 11 Diverse Shrub Willow (Salix) Genomes Reveals Novel Gene Organization in Sex-Linked Regions.</title>
        <authorList>
            <person name="Hyden B."/>
            <person name="Feng K."/>
            <person name="Yates T.B."/>
            <person name="Jawdy S."/>
            <person name="Cereghino C."/>
            <person name="Smart L.B."/>
            <person name="Muchero W."/>
        </authorList>
    </citation>
    <scope>NUCLEOTIDE SEQUENCE</scope>
    <source>
        <tissue evidence="3">Shoot tip</tissue>
    </source>
</reference>
<feature type="region of interest" description="Disordered" evidence="1">
    <location>
        <begin position="74"/>
        <end position="103"/>
    </location>
</feature>
<dbReference type="Gene3D" id="1.10.220.20">
    <property type="match status" value="1"/>
</dbReference>
<dbReference type="Proteomes" id="UP001141253">
    <property type="component" value="Unassembled WGS sequence"/>
</dbReference>
<dbReference type="InterPro" id="IPR035999">
    <property type="entry name" value="Sec7_dom_sf"/>
</dbReference>
<dbReference type="InterPro" id="IPR000904">
    <property type="entry name" value="Sec7_dom"/>
</dbReference>